<reference evidence="4" key="2">
    <citation type="submission" date="2019-09" db="UniProtKB">
        <authorList>
            <consortium name="WormBaseParasite"/>
        </authorList>
    </citation>
    <scope>IDENTIFICATION</scope>
</reference>
<evidence type="ECO:0000313" key="3">
    <source>
        <dbReference type="Proteomes" id="UP000050761"/>
    </source>
</evidence>
<dbReference type="Proteomes" id="UP000050761">
    <property type="component" value="Unassembled WGS sequence"/>
</dbReference>
<accession>A0A3P7XF56</accession>
<evidence type="ECO:0000313" key="2">
    <source>
        <dbReference type="EMBL" id="VDO28012.1"/>
    </source>
</evidence>
<reference evidence="2 3" key="1">
    <citation type="submission" date="2018-11" db="EMBL/GenBank/DDBJ databases">
        <authorList>
            <consortium name="Pathogen Informatics"/>
        </authorList>
    </citation>
    <scope>NUCLEOTIDE SEQUENCE [LARGE SCALE GENOMIC DNA]</scope>
</reference>
<dbReference type="WBParaSite" id="HPBE_0000275401-mRNA-1">
    <property type="protein sequence ID" value="HPBE_0000275401-mRNA-1"/>
    <property type="gene ID" value="HPBE_0000275401"/>
</dbReference>
<dbReference type="EMBL" id="UZAH01004805">
    <property type="protein sequence ID" value="VDO28012.1"/>
    <property type="molecule type" value="Genomic_DNA"/>
</dbReference>
<keyword evidence="3" id="KW-1185">Reference proteome</keyword>
<accession>A0A183F9B2</accession>
<feature type="region of interest" description="Disordered" evidence="1">
    <location>
        <begin position="65"/>
        <end position="89"/>
    </location>
</feature>
<evidence type="ECO:0000313" key="4">
    <source>
        <dbReference type="WBParaSite" id="HPBE_0000275401-mRNA-1"/>
    </source>
</evidence>
<organism evidence="3 4">
    <name type="scientific">Heligmosomoides polygyrus</name>
    <name type="common">Parasitic roundworm</name>
    <dbReference type="NCBI Taxonomy" id="6339"/>
    <lineage>
        <taxon>Eukaryota</taxon>
        <taxon>Metazoa</taxon>
        <taxon>Ecdysozoa</taxon>
        <taxon>Nematoda</taxon>
        <taxon>Chromadorea</taxon>
        <taxon>Rhabditida</taxon>
        <taxon>Rhabditina</taxon>
        <taxon>Rhabditomorpha</taxon>
        <taxon>Strongyloidea</taxon>
        <taxon>Heligmosomidae</taxon>
        <taxon>Heligmosomoides</taxon>
    </lineage>
</organism>
<evidence type="ECO:0000256" key="1">
    <source>
        <dbReference type="SAM" id="MobiDB-lite"/>
    </source>
</evidence>
<proteinExistence type="predicted"/>
<dbReference type="AlphaFoldDB" id="A0A183F9B2"/>
<sequence>MKRAKPDPDRSQKAEGWPYWKALQFLDPILDTGERYVSTPSMSQSSHFSDHTLEDITDYDENVAPESAGTQHVSVLGSRPRPKRRSSGKSAVEQLASFVKALPPFQSKPFLNILTSVTPHLMTFLQLGVS</sequence>
<protein>
    <submittedName>
        <fullName evidence="4">BESS domain-containing protein</fullName>
    </submittedName>
</protein>
<gene>
    <name evidence="2" type="ORF">HPBE_LOCUS2755</name>
</gene>
<name>A0A183F9B2_HELPZ</name>